<evidence type="ECO:0000256" key="8">
    <source>
        <dbReference type="RuleBase" id="RU000688"/>
    </source>
</evidence>
<keyword evidence="2 8" id="KW-0812">Transmembrane</keyword>
<keyword evidence="7 8" id="KW-0807">Transducer</keyword>
<comment type="subcellular location">
    <subcellularLocation>
        <location evidence="1">Membrane</location>
        <topology evidence="1">Multi-pass membrane protein</topology>
    </subcellularLocation>
</comment>
<dbReference type="Proteomes" id="UP001608902">
    <property type="component" value="Unassembled WGS sequence"/>
</dbReference>
<evidence type="ECO:0000256" key="7">
    <source>
        <dbReference type="ARBA" id="ARBA00023224"/>
    </source>
</evidence>
<evidence type="ECO:0000256" key="6">
    <source>
        <dbReference type="ARBA" id="ARBA00023170"/>
    </source>
</evidence>
<sequence length="308" mass="35553">MISSYCLCFIAMDRYRNIVTITKEPWTVRHALLITVVSWFLSIFISSPLFMAQRLQPLVFKNITLCGYFCGEYNWPDDARVKLTYGSILLICQYIIPATIMAFCYFRILKKVQTDWLVTEGPMLTEAQQAQTSVRKKRVMYVLILMVVAFMASWLPLTVVNISRDFGIGNFLETQMYFKLLNVHAIAMTSIIWNPLLYFWMSKSHRRALKKDIFWLTSARRQPTQIGILSRFTPSAQVNLIYQRALENQLSPRFRRGTLADPTCASQERALAEMHAGCFLLVPLMPLCRTSTTVEAEGASKKQRILTR</sequence>
<evidence type="ECO:0000256" key="2">
    <source>
        <dbReference type="ARBA" id="ARBA00022692"/>
    </source>
</evidence>
<feature type="transmembrane region" description="Helical" evidence="9">
    <location>
        <begin position="139"/>
        <end position="157"/>
    </location>
</feature>
<keyword evidence="5 9" id="KW-0472">Membrane</keyword>
<comment type="similarity">
    <text evidence="8">Belongs to the G-protein coupled receptor 1 family.</text>
</comment>
<keyword evidence="6 8" id="KW-0675">Receptor</keyword>
<dbReference type="PRINTS" id="PR00237">
    <property type="entry name" value="GPCRRHODOPSN"/>
</dbReference>
<feature type="transmembrane region" description="Helical" evidence="9">
    <location>
        <begin position="31"/>
        <end position="51"/>
    </location>
</feature>
<evidence type="ECO:0000256" key="3">
    <source>
        <dbReference type="ARBA" id="ARBA00022989"/>
    </source>
</evidence>
<feature type="transmembrane region" description="Helical" evidence="9">
    <location>
        <begin position="83"/>
        <end position="106"/>
    </location>
</feature>
<evidence type="ECO:0000259" key="10">
    <source>
        <dbReference type="PROSITE" id="PS50262"/>
    </source>
</evidence>
<accession>A0ABD6EQU9</accession>
<keyword evidence="3 9" id="KW-1133">Transmembrane helix</keyword>
<dbReference type="PROSITE" id="PS00237">
    <property type="entry name" value="G_PROTEIN_RECEP_F1_1"/>
    <property type="match status" value="1"/>
</dbReference>
<evidence type="ECO:0000313" key="11">
    <source>
        <dbReference type="EMBL" id="MFH4979811.1"/>
    </source>
</evidence>
<keyword evidence="4 8" id="KW-0297">G-protein coupled receptor</keyword>
<dbReference type="GO" id="GO:0016020">
    <property type="term" value="C:membrane"/>
    <property type="evidence" value="ECO:0007669"/>
    <property type="project" value="UniProtKB-SubCell"/>
</dbReference>
<dbReference type="GO" id="GO:0004930">
    <property type="term" value="F:G protein-coupled receptor activity"/>
    <property type="evidence" value="ECO:0007669"/>
    <property type="project" value="UniProtKB-KW"/>
</dbReference>
<protein>
    <recommendedName>
        <fullName evidence="10">G-protein coupled receptors family 1 profile domain-containing protein</fullName>
    </recommendedName>
</protein>
<proteinExistence type="inferred from homology"/>
<dbReference type="Gene3D" id="1.20.1070.10">
    <property type="entry name" value="Rhodopsin 7-helix transmembrane proteins"/>
    <property type="match status" value="1"/>
</dbReference>
<dbReference type="PANTHER" id="PTHR24235:SF23">
    <property type="entry name" value="G-PROTEIN COUPLED RECEPTORS FAMILY 1 PROFILE DOMAIN-CONTAINING PROTEIN"/>
    <property type="match status" value="1"/>
</dbReference>
<dbReference type="AlphaFoldDB" id="A0ABD6EQU9"/>
<gene>
    <name evidence="11" type="ORF">AB6A40_006520</name>
</gene>
<dbReference type="PROSITE" id="PS50262">
    <property type="entry name" value="G_PROTEIN_RECEP_F1_2"/>
    <property type="match status" value="1"/>
</dbReference>
<reference evidence="11 12" key="1">
    <citation type="submission" date="2024-08" db="EMBL/GenBank/DDBJ databases">
        <title>Gnathostoma spinigerum genome.</title>
        <authorList>
            <person name="Gonzalez-Bertolin B."/>
            <person name="Monzon S."/>
            <person name="Zaballos A."/>
            <person name="Jimenez P."/>
            <person name="Dekumyoy P."/>
            <person name="Varona S."/>
            <person name="Cuesta I."/>
            <person name="Sumanam S."/>
            <person name="Adisakwattana P."/>
            <person name="Gasser R.B."/>
            <person name="Hernandez-Gonzalez A."/>
            <person name="Young N.D."/>
            <person name="Perteguer M.J."/>
        </authorList>
    </citation>
    <scope>NUCLEOTIDE SEQUENCE [LARGE SCALE GENOMIC DNA]</scope>
    <source>
        <strain evidence="11">AL3</strain>
        <tissue evidence="11">Liver</tissue>
    </source>
</reference>
<evidence type="ECO:0000256" key="9">
    <source>
        <dbReference type="SAM" id="Phobius"/>
    </source>
</evidence>
<evidence type="ECO:0000256" key="1">
    <source>
        <dbReference type="ARBA" id="ARBA00004141"/>
    </source>
</evidence>
<dbReference type="EMBL" id="JBGFUD010004665">
    <property type="protein sequence ID" value="MFH4979811.1"/>
    <property type="molecule type" value="Genomic_DNA"/>
</dbReference>
<dbReference type="Pfam" id="PF00001">
    <property type="entry name" value="7tm_1"/>
    <property type="match status" value="1"/>
</dbReference>
<evidence type="ECO:0000313" key="12">
    <source>
        <dbReference type="Proteomes" id="UP001608902"/>
    </source>
</evidence>
<dbReference type="SUPFAM" id="SSF81321">
    <property type="entry name" value="Family A G protein-coupled receptor-like"/>
    <property type="match status" value="1"/>
</dbReference>
<organism evidence="11 12">
    <name type="scientific">Gnathostoma spinigerum</name>
    <dbReference type="NCBI Taxonomy" id="75299"/>
    <lineage>
        <taxon>Eukaryota</taxon>
        <taxon>Metazoa</taxon>
        <taxon>Ecdysozoa</taxon>
        <taxon>Nematoda</taxon>
        <taxon>Chromadorea</taxon>
        <taxon>Rhabditida</taxon>
        <taxon>Spirurina</taxon>
        <taxon>Gnathostomatomorpha</taxon>
        <taxon>Gnathostomatoidea</taxon>
        <taxon>Gnathostomatidae</taxon>
        <taxon>Gnathostoma</taxon>
    </lineage>
</organism>
<dbReference type="InterPro" id="IPR017452">
    <property type="entry name" value="GPCR_Rhodpsn_7TM"/>
</dbReference>
<feature type="domain" description="G-protein coupled receptors family 1 profile" evidence="10">
    <location>
        <begin position="1"/>
        <end position="198"/>
    </location>
</feature>
<evidence type="ECO:0000256" key="5">
    <source>
        <dbReference type="ARBA" id="ARBA00023136"/>
    </source>
</evidence>
<name>A0ABD6EQU9_9BILA</name>
<keyword evidence="12" id="KW-1185">Reference proteome</keyword>
<feature type="transmembrane region" description="Helical" evidence="9">
    <location>
        <begin position="177"/>
        <end position="201"/>
    </location>
</feature>
<dbReference type="InterPro" id="IPR000276">
    <property type="entry name" value="GPCR_Rhodpsn"/>
</dbReference>
<evidence type="ECO:0000256" key="4">
    <source>
        <dbReference type="ARBA" id="ARBA00023040"/>
    </source>
</evidence>
<comment type="caution">
    <text evidence="11">The sequence shown here is derived from an EMBL/GenBank/DDBJ whole genome shotgun (WGS) entry which is preliminary data.</text>
</comment>
<dbReference type="PANTHER" id="PTHR24235">
    <property type="entry name" value="NEUROPEPTIDE Y RECEPTOR"/>
    <property type="match status" value="1"/>
</dbReference>